<comment type="subcellular location">
    <subcellularLocation>
        <location evidence="1 12">Cell outer membrane</location>
        <topology evidence="1 12">Multi-pass membrane protein</topology>
    </subcellularLocation>
</comment>
<keyword evidence="4" id="KW-0410">Iron transport</keyword>
<comment type="caution">
    <text evidence="16">The sequence shown here is derived from an EMBL/GenBank/DDBJ whole genome shotgun (WGS) entry which is preliminary data.</text>
</comment>
<sequence>MHALFHRLAVGSTVSAVLIAAPALAQVATFEVPAQDVASAVRQFAQQAKIQIVISGRVAEGRHTRAISGAMTVGQALERMLADTGLVVRKTGAGIYVVVTSQDAAAQAAPLTPIRADAGMSEMITTVGKGQARSVSTLLRSNLDVLPPGVSVQKALNILPGVSAQSMDALGINEQSMTLQVRGYSTTHLGYTLDGMPLGDGAYNNYNGLSINRALISDNLGHADLATGIAGLGIASTSNLGGAVTYMTSKPRRKMGFTVNQSFGSEDGKRTFARFDTGEHAGFSAYFSGQYGEQNLFVHQRADNGSTVGQFNGKVVYQFHNGSITAYGDVSRTNQADTPYLSQNMLSRLDWDWGGYAPDWQSYLDRAYCSVSKPKAPTKCVPSKAPETLSDVTYTNGQILRDDNLFYVAGDYNITRTLSAHLQVYHHTDTGAGNNWITGWSTQGTATTADDLPVQIRDTRYTIDRTGVLGNLNWVVGFNHLQAGFWVEDNTSSAARYIWTNVTGPFSLAQYLQGQPDLAQWVQKTTWQTRQFYVQDSAKFFNDALTIDFGFKGSYSRSDAQAERGIARTAPPASSQFASGTLTAKDYFLPQVGLHYQIAPRHEMFASYSENMAMFQGGFKLGPQSVSQAVWDAQGKTLKPETSRSVEGGYRYVSGSLQASVTGYWTKFDNRLLQYNPCPTNQQQNAGCGNSFHNAGSVTSRGAELGVLWQPLKWLSWYNSASFNRTTYDNDLNWCTTTCVLYRTAGRQQVDTPEKMAASMLTARWNGFWASIQGKYTSRRYYTYTNDASFGGYGTVDLGLGYDFNSIGFMRGAKLALNITNLTDKRYASNFDNSVFAPSDKSGTIQVFHASAPRQVFGTFGFSF</sequence>
<keyword evidence="16" id="KW-0675">Receptor</keyword>
<keyword evidence="10 12" id="KW-0472">Membrane</keyword>
<dbReference type="Pfam" id="PF00593">
    <property type="entry name" value="TonB_dep_Rec_b-barrel"/>
    <property type="match status" value="1"/>
</dbReference>
<evidence type="ECO:0000256" key="6">
    <source>
        <dbReference type="ARBA" id="ARBA00022729"/>
    </source>
</evidence>
<evidence type="ECO:0000256" key="8">
    <source>
        <dbReference type="ARBA" id="ARBA00023065"/>
    </source>
</evidence>
<reference evidence="16 17" key="1">
    <citation type="submission" date="2020-04" db="EMBL/GenBank/DDBJ databases">
        <title>Description of novel Gluconacetobacter.</title>
        <authorList>
            <person name="Sombolestani A."/>
        </authorList>
    </citation>
    <scope>NUCLEOTIDE SEQUENCE [LARGE SCALE GENOMIC DNA]</scope>
    <source>
        <strain evidence="16 17">LMG 22058</strain>
    </source>
</reference>
<accession>A0A7W4JW96</accession>
<evidence type="ECO:0000256" key="4">
    <source>
        <dbReference type="ARBA" id="ARBA00022496"/>
    </source>
</evidence>
<dbReference type="GO" id="GO:0015344">
    <property type="term" value="F:siderophore uptake transmembrane transporter activity"/>
    <property type="evidence" value="ECO:0007669"/>
    <property type="project" value="TreeGrafter"/>
</dbReference>
<keyword evidence="9 13" id="KW-0798">TonB box</keyword>
<dbReference type="Gene3D" id="3.55.50.30">
    <property type="match status" value="1"/>
</dbReference>
<keyword evidence="6 14" id="KW-0732">Signal</keyword>
<dbReference type="InterPro" id="IPR039426">
    <property type="entry name" value="TonB-dep_rcpt-like"/>
</dbReference>
<dbReference type="RefSeq" id="WP_183007684.1">
    <property type="nucleotide sequence ID" value="NZ_JABEQP010000001.1"/>
</dbReference>
<evidence type="ECO:0000256" key="7">
    <source>
        <dbReference type="ARBA" id="ARBA00023004"/>
    </source>
</evidence>
<dbReference type="InterPro" id="IPR036942">
    <property type="entry name" value="Beta-barrel_TonB_sf"/>
</dbReference>
<dbReference type="InterPro" id="IPR011662">
    <property type="entry name" value="Secretin/TonB_short_N"/>
</dbReference>
<evidence type="ECO:0000313" key="17">
    <source>
        <dbReference type="Proteomes" id="UP000530320"/>
    </source>
</evidence>
<dbReference type="Pfam" id="PF07715">
    <property type="entry name" value="Plug"/>
    <property type="match status" value="1"/>
</dbReference>
<evidence type="ECO:0000256" key="2">
    <source>
        <dbReference type="ARBA" id="ARBA00022448"/>
    </source>
</evidence>
<keyword evidence="8" id="KW-0406">Ion transport</keyword>
<dbReference type="EMBL" id="JABEQP010000001">
    <property type="protein sequence ID" value="MBB2195906.1"/>
    <property type="molecule type" value="Genomic_DNA"/>
</dbReference>
<feature type="domain" description="Secretin/TonB short N-terminal" evidence="15">
    <location>
        <begin position="50"/>
        <end position="101"/>
    </location>
</feature>
<gene>
    <name evidence="16" type="ORF">HLH44_00230</name>
</gene>
<proteinExistence type="inferred from homology"/>
<dbReference type="GO" id="GO:0009279">
    <property type="term" value="C:cell outer membrane"/>
    <property type="evidence" value="ECO:0007669"/>
    <property type="project" value="UniProtKB-SubCell"/>
</dbReference>
<keyword evidence="2 12" id="KW-0813">Transport</keyword>
<dbReference type="SMART" id="SM00965">
    <property type="entry name" value="STN"/>
    <property type="match status" value="1"/>
</dbReference>
<name>A0A7W4JW96_9PROT</name>
<evidence type="ECO:0000256" key="14">
    <source>
        <dbReference type="SAM" id="SignalP"/>
    </source>
</evidence>
<evidence type="ECO:0000256" key="3">
    <source>
        <dbReference type="ARBA" id="ARBA00022452"/>
    </source>
</evidence>
<keyword evidence="3 12" id="KW-1134">Transmembrane beta strand</keyword>
<evidence type="ECO:0000256" key="11">
    <source>
        <dbReference type="ARBA" id="ARBA00023237"/>
    </source>
</evidence>
<protein>
    <submittedName>
        <fullName evidence="16">TonB-dependent receptor</fullName>
    </submittedName>
</protein>
<evidence type="ECO:0000256" key="9">
    <source>
        <dbReference type="ARBA" id="ARBA00023077"/>
    </source>
</evidence>
<dbReference type="Gene3D" id="2.170.130.10">
    <property type="entry name" value="TonB-dependent receptor, plug domain"/>
    <property type="match status" value="1"/>
</dbReference>
<dbReference type="InterPro" id="IPR000531">
    <property type="entry name" value="Beta-barrel_TonB"/>
</dbReference>
<evidence type="ECO:0000256" key="12">
    <source>
        <dbReference type="PROSITE-ProRule" id="PRU01360"/>
    </source>
</evidence>
<keyword evidence="5 12" id="KW-0812">Transmembrane</keyword>
<dbReference type="AlphaFoldDB" id="A0A7W4JW96"/>
<keyword evidence="11 12" id="KW-0998">Cell outer membrane</keyword>
<keyword evidence="7" id="KW-0408">Iron</keyword>
<evidence type="ECO:0000256" key="1">
    <source>
        <dbReference type="ARBA" id="ARBA00004571"/>
    </source>
</evidence>
<dbReference type="InterPro" id="IPR037066">
    <property type="entry name" value="Plug_dom_sf"/>
</dbReference>
<dbReference type="Gene3D" id="2.40.170.20">
    <property type="entry name" value="TonB-dependent receptor, beta-barrel domain"/>
    <property type="match status" value="1"/>
</dbReference>
<evidence type="ECO:0000256" key="10">
    <source>
        <dbReference type="ARBA" id="ARBA00023136"/>
    </source>
</evidence>
<dbReference type="PANTHER" id="PTHR32552:SF89">
    <property type="entry name" value="CATECHOLATE SIDEROPHORE RECEPTOR FIU"/>
    <property type="match status" value="1"/>
</dbReference>
<evidence type="ECO:0000256" key="5">
    <source>
        <dbReference type="ARBA" id="ARBA00022692"/>
    </source>
</evidence>
<evidence type="ECO:0000256" key="13">
    <source>
        <dbReference type="RuleBase" id="RU003357"/>
    </source>
</evidence>
<dbReference type="PROSITE" id="PS52016">
    <property type="entry name" value="TONB_DEPENDENT_REC_3"/>
    <property type="match status" value="1"/>
</dbReference>
<comment type="similarity">
    <text evidence="12 13">Belongs to the TonB-dependent receptor family.</text>
</comment>
<dbReference type="PANTHER" id="PTHR32552">
    <property type="entry name" value="FERRICHROME IRON RECEPTOR-RELATED"/>
    <property type="match status" value="1"/>
</dbReference>
<dbReference type="Pfam" id="PF07660">
    <property type="entry name" value="STN"/>
    <property type="match status" value="1"/>
</dbReference>
<dbReference type="InterPro" id="IPR012910">
    <property type="entry name" value="Plug_dom"/>
</dbReference>
<dbReference type="SUPFAM" id="SSF56935">
    <property type="entry name" value="Porins"/>
    <property type="match status" value="1"/>
</dbReference>
<evidence type="ECO:0000313" key="16">
    <source>
        <dbReference type="EMBL" id="MBB2195906.1"/>
    </source>
</evidence>
<dbReference type="Proteomes" id="UP000530320">
    <property type="component" value="Unassembled WGS sequence"/>
</dbReference>
<feature type="signal peptide" evidence="14">
    <location>
        <begin position="1"/>
        <end position="25"/>
    </location>
</feature>
<feature type="chain" id="PRO_5031011255" evidence="14">
    <location>
        <begin position="26"/>
        <end position="864"/>
    </location>
</feature>
<evidence type="ECO:0000259" key="15">
    <source>
        <dbReference type="SMART" id="SM00965"/>
    </source>
</evidence>
<organism evidence="16 17">
    <name type="scientific">Gluconacetobacter dulcium</name>
    <dbReference type="NCBI Taxonomy" id="2729096"/>
    <lineage>
        <taxon>Bacteria</taxon>
        <taxon>Pseudomonadati</taxon>
        <taxon>Pseudomonadota</taxon>
        <taxon>Alphaproteobacteria</taxon>
        <taxon>Acetobacterales</taxon>
        <taxon>Acetobacteraceae</taxon>
        <taxon>Gluconacetobacter</taxon>
    </lineage>
</organism>